<accession>A0A4C1WXF6</accession>
<name>A0A4C1WXF6_EUMVA</name>
<organism evidence="1 2">
    <name type="scientific">Eumeta variegata</name>
    <name type="common">Bagworm moth</name>
    <name type="synonym">Eumeta japonica</name>
    <dbReference type="NCBI Taxonomy" id="151549"/>
    <lineage>
        <taxon>Eukaryota</taxon>
        <taxon>Metazoa</taxon>
        <taxon>Ecdysozoa</taxon>
        <taxon>Arthropoda</taxon>
        <taxon>Hexapoda</taxon>
        <taxon>Insecta</taxon>
        <taxon>Pterygota</taxon>
        <taxon>Neoptera</taxon>
        <taxon>Endopterygota</taxon>
        <taxon>Lepidoptera</taxon>
        <taxon>Glossata</taxon>
        <taxon>Ditrysia</taxon>
        <taxon>Tineoidea</taxon>
        <taxon>Psychidae</taxon>
        <taxon>Oiketicinae</taxon>
        <taxon>Eumeta</taxon>
    </lineage>
</organism>
<dbReference type="EMBL" id="BGZK01000655">
    <property type="protein sequence ID" value="GBP54797.1"/>
    <property type="molecule type" value="Genomic_DNA"/>
</dbReference>
<comment type="caution">
    <text evidence="1">The sequence shown here is derived from an EMBL/GenBank/DDBJ whole genome shotgun (WGS) entry which is preliminary data.</text>
</comment>
<evidence type="ECO:0000313" key="2">
    <source>
        <dbReference type="Proteomes" id="UP000299102"/>
    </source>
</evidence>
<evidence type="ECO:0000313" key="1">
    <source>
        <dbReference type="EMBL" id="GBP54797.1"/>
    </source>
</evidence>
<gene>
    <name evidence="1" type="ORF">EVAR_87870_1</name>
</gene>
<dbReference type="AlphaFoldDB" id="A0A4C1WXF6"/>
<proteinExistence type="predicted"/>
<protein>
    <submittedName>
        <fullName evidence="1">Uncharacterized protein</fullName>
    </submittedName>
</protein>
<sequence>MDSVFFQTSLFSRPSQCDGCDATVSDAPLPLHFIGGASVAHRERLYTAAGAVSRHVIDDLRGGGRRAVTQVLISPPNPPALHCGESPYAYFILI</sequence>
<dbReference type="Proteomes" id="UP000299102">
    <property type="component" value="Unassembled WGS sequence"/>
</dbReference>
<keyword evidence="2" id="KW-1185">Reference proteome</keyword>
<reference evidence="1 2" key="1">
    <citation type="journal article" date="2019" name="Commun. Biol.">
        <title>The bagworm genome reveals a unique fibroin gene that provides high tensile strength.</title>
        <authorList>
            <person name="Kono N."/>
            <person name="Nakamura H."/>
            <person name="Ohtoshi R."/>
            <person name="Tomita M."/>
            <person name="Numata K."/>
            <person name="Arakawa K."/>
        </authorList>
    </citation>
    <scope>NUCLEOTIDE SEQUENCE [LARGE SCALE GENOMIC DNA]</scope>
</reference>